<keyword evidence="9" id="KW-0378">Hydrolase</keyword>
<feature type="domain" description="Dipeptidylpeptidase IV N-terminal" evidence="17">
    <location>
        <begin position="115"/>
        <end position="466"/>
    </location>
</feature>
<evidence type="ECO:0000256" key="3">
    <source>
        <dbReference type="ARBA" id="ARBA00006150"/>
    </source>
</evidence>
<evidence type="ECO:0000256" key="15">
    <source>
        <dbReference type="SAM" id="SignalP"/>
    </source>
</evidence>
<feature type="domain" description="Peptidase S9 prolyl oligopeptidase catalytic" evidence="16">
    <location>
        <begin position="563"/>
        <end position="719"/>
    </location>
</feature>
<evidence type="ECO:0000256" key="13">
    <source>
        <dbReference type="ARBA" id="ARBA00030567"/>
    </source>
</evidence>
<dbReference type="PANTHER" id="PTHR11731">
    <property type="entry name" value="PROTEASE FAMILY S9B,C DIPEPTIDYL-PEPTIDASE IV-RELATED"/>
    <property type="match status" value="1"/>
</dbReference>
<keyword evidence="11" id="KW-0843">Virulence</keyword>
<feature type="chain" id="PRO_5034092316" description="dipeptidyl-peptidase IV" evidence="15">
    <location>
        <begin position="17"/>
        <end position="836"/>
    </location>
</feature>
<dbReference type="InterPro" id="IPR001375">
    <property type="entry name" value="Peptidase_S9_cat"/>
</dbReference>
<dbReference type="OrthoDB" id="16520at2759"/>
<evidence type="ECO:0000256" key="11">
    <source>
        <dbReference type="ARBA" id="ARBA00023026"/>
    </source>
</evidence>
<comment type="caution">
    <text evidence="18">The sequence shown here is derived from an EMBL/GenBank/DDBJ whole genome shotgun (WGS) entry which is preliminary data.</text>
</comment>
<dbReference type="EMBL" id="CAJPDQ010000034">
    <property type="protein sequence ID" value="CAF9930178.1"/>
    <property type="molecule type" value="Genomic_DNA"/>
</dbReference>
<evidence type="ECO:0000256" key="10">
    <source>
        <dbReference type="ARBA" id="ARBA00022825"/>
    </source>
</evidence>
<dbReference type="AlphaFoldDB" id="A0A8H3FYY0"/>
<reference evidence="18" key="1">
    <citation type="submission" date="2021-03" db="EMBL/GenBank/DDBJ databases">
        <authorList>
            <person name="Tagirdzhanova G."/>
        </authorList>
    </citation>
    <scope>NUCLEOTIDE SEQUENCE</scope>
</reference>
<evidence type="ECO:0000313" key="19">
    <source>
        <dbReference type="Proteomes" id="UP000664169"/>
    </source>
</evidence>
<evidence type="ECO:0000256" key="9">
    <source>
        <dbReference type="ARBA" id="ARBA00022801"/>
    </source>
</evidence>
<evidence type="ECO:0000256" key="4">
    <source>
        <dbReference type="ARBA" id="ARBA00012062"/>
    </source>
</evidence>
<dbReference type="Gene3D" id="2.140.10.30">
    <property type="entry name" value="Dipeptidylpeptidase IV, N-terminal domain"/>
    <property type="match status" value="1"/>
</dbReference>
<sequence length="836" mass="94572">MYLFGLLFAYISIAHAISFYPQAPLANEPAPPKKRLSFNDVLSGSLRPESTSLQWASSGEDGSYIEINQTTQDLWLAHVLHEKRELLINATELTGLLDKHNQGRGVSINGYKIQPGGRKVLVTTNYTKLYRWSGFADYFIYDPETGDLDTLDERQPGEIRYAGWSPSGDSVAYVLRNNLYIYRDGRSTQITHDGGADVFNGVPDWIYEEEIFSSTNTIWFSPDSQYLAFLRFDETDVPTYRIPYYMTGQQATPYPRELELKYPKAGQPIPTVTLHLVGLNDLDKGATKIDFDAFEPKDLLIGEVVWVTDAHSHLAWKCFNRVQDHEKLIVLDFTSNQTFIATERKESNGWIDNTQSIRYVPRMNYYIYLSDEDGWTHVYLQYVNATKPLQLTKGEWEVTKILHVSSDTVYYQSTERDSTERHVYSLDLEFLNKAALVNDTEAGYYSTSFSHKGDYYVLSFGGPGLPRQELFSINDTGNSIKVLQNNDKLAKELSNYELPTASWTTIKHSDGFELNVLEMRPPSFDPQKKYPLLLNPYGGPGSQETGKIFGGASWWAYLASDPQLEYVVLTVDGRGTGFKGKGFRSAITSRLGHYEALDQAFAAEFWSNKSYIDSDKIVVQGWSYGGYLAGKCIELASNIFSSAIITAPVSSWLFYDAFYTERYMKLPQDLPDAYYLSSIHNTTGFSNARGGVLLQHGTGDDNVHFQHSAVLLDLLMTGGTAAHPNSSTSEAISVLNLEGNIVGPKFHDNDPFQHPGQSVDLFFTASATNSSIQTQNPVSPSKITAQFFTDSDHRIEFHGSTHFLRKQMARWLYREKRRKEVNKEEVEAEEQWLESL</sequence>
<keyword evidence="7" id="KW-0645">Protease</keyword>
<dbReference type="PANTHER" id="PTHR11731:SF162">
    <property type="entry name" value="DIPEPTIDYL PEPTIDASE 4-RELATED"/>
    <property type="match status" value="1"/>
</dbReference>
<dbReference type="PROSITE" id="PS00708">
    <property type="entry name" value="PRO_ENDOPEP_SER"/>
    <property type="match status" value="1"/>
</dbReference>
<dbReference type="GO" id="GO:0005886">
    <property type="term" value="C:plasma membrane"/>
    <property type="evidence" value="ECO:0007669"/>
    <property type="project" value="TreeGrafter"/>
</dbReference>
<evidence type="ECO:0000256" key="7">
    <source>
        <dbReference type="ARBA" id="ARBA00022670"/>
    </source>
</evidence>
<dbReference type="InterPro" id="IPR029058">
    <property type="entry name" value="AB_hydrolase_fold"/>
</dbReference>
<keyword evidence="6" id="KW-0964">Secreted</keyword>
<proteinExistence type="inferred from homology"/>
<evidence type="ECO:0000256" key="1">
    <source>
        <dbReference type="ARBA" id="ARBA00001257"/>
    </source>
</evidence>
<dbReference type="Gene3D" id="3.40.50.1820">
    <property type="entry name" value="alpha/beta hydrolase"/>
    <property type="match status" value="1"/>
</dbReference>
<evidence type="ECO:0000256" key="6">
    <source>
        <dbReference type="ARBA" id="ARBA00022525"/>
    </source>
</evidence>
<dbReference type="Pfam" id="PF00930">
    <property type="entry name" value="DPPIV_N"/>
    <property type="match status" value="1"/>
</dbReference>
<dbReference type="SUPFAM" id="SSF53474">
    <property type="entry name" value="alpha/beta-Hydrolases"/>
    <property type="match status" value="1"/>
</dbReference>
<keyword evidence="5" id="KW-0031">Aminopeptidase</keyword>
<keyword evidence="8 15" id="KW-0732">Signal</keyword>
<gene>
    <name evidence="18" type="ORF">GOMPHAMPRED_005598</name>
</gene>
<dbReference type="SUPFAM" id="SSF82171">
    <property type="entry name" value="DPP6 N-terminal domain-like"/>
    <property type="match status" value="1"/>
</dbReference>
<dbReference type="GO" id="GO:0008239">
    <property type="term" value="F:dipeptidyl-peptidase activity"/>
    <property type="evidence" value="ECO:0007669"/>
    <property type="project" value="UniProtKB-EC"/>
</dbReference>
<evidence type="ECO:0000259" key="17">
    <source>
        <dbReference type="Pfam" id="PF00930"/>
    </source>
</evidence>
<comment type="similarity">
    <text evidence="3">Belongs to the peptidase S9B family.</text>
</comment>
<dbReference type="Proteomes" id="UP000664169">
    <property type="component" value="Unassembled WGS sequence"/>
</dbReference>
<dbReference type="GO" id="GO:0004177">
    <property type="term" value="F:aminopeptidase activity"/>
    <property type="evidence" value="ECO:0007669"/>
    <property type="project" value="UniProtKB-KW"/>
</dbReference>
<keyword evidence="19" id="KW-1185">Reference proteome</keyword>
<dbReference type="InterPro" id="IPR050278">
    <property type="entry name" value="Serine_Prot_S9B/DPPIV"/>
</dbReference>
<comment type="function">
    <text evidence="14">Extracellular dipeptidyl-peptidase which removes N-terminal dipeptides sequentially from polypeptides having unsubstituted N-termini provided that the penultimate residue is proline. Contributes to pathogenicity.</text>
</comment>
<evidence type="ECO:0000256" key="5">
    <source>
        <dbReference type="ARBA" id="ARBA00022438"/>
    </source>
</evidence>
<dbReference type="GO" id="GO:0004252">
    <property type="term" value="F:serine-type endopeptidase activity"/>
    <property type="evidence" value="ECO:0007669"/>
    <property type="project" value="InterPro"/>
</dbReference>
<dbReference type="GO" id="GO:0005576">
    <property type="term" value="C:extracellular region"/>
    <property type="evidence" value="ECO:0007669"/>
    <property type="project" value="UniProtKB-SubCell"/>
</dbReference>
<organism evidence="18 19">
    <name type="scientific">Gomphillus americanus</name>
    <dbReference type="NCBI Taxonomy" id="1940652"/>
    <lineage>
        <taxon>Eukaryota</taxon>
        <taxon>Fungi</taxon>
        <taxon>Dikarya</taxon>
        <taxon>Ascomycota</taxon>
        <taxon>Pezizomycotina</taxon>
        <taxon>Lecanoromycetes</taxon>
        <taxon>OSLEUM clade</taxon>
        <taxon>Ostropomycetidae</taxon>
        <taxon>Ostropales</taxon>
        <taxon>Graphidaceae</taxon>
        <taxon>Gomphilloideae</taxon>
        <taxon>Gomphillus</taxon>
    </lineage>
</organism>
<protein>
    <recommendedName>
        <fullName evidence="4">dipeptidyl-peptidase IV</fullName>
        <ecNumber evidence="4">3.4.14.5</ecNumber>
    </recommendedName>
    <alternativeName>
        <fullName evidence="13">Dipeptidyl peptidase IV</fullName>
    </alternativeName>
</protein>
<feature type="signal peptide" evidence="15">
    <location>
        <begin position="1"/>
        <end position="16"/>
    </location>
</feature>
<comment type="subcellular location">
    <subcellularLocation>
        <location evidence="2">Secreted</location>
    </subcellularLocation>
</comment>
<evidence type="ECO:0000256" key="8">
    <source>
        <dbReference type="ARBA" id="ARBA00022729"/>
    </source>
</evidence>
<evidence type="ECO:0000256" key="14">
    <source>
        <dbReference type="ARBA" id="ARBA00037607"/>
    </source>
</evidence>
<name>A0A8H3FYY0_9LECA</name>
<keyword evidence="10" id="KW-0720">Serine protease</keyword>
<dbReference type="InterPro" id="IPR002471">
    <property type="entry name" value="Pept_S9_AS"/>
</dbReference>
<dbReference type="GO" id="GO:0006508">
    <property type="term" value="P:proteolysis"/>
    <property type="evidence" value="ECO:0007669"/>
    <property type="project" value="UniProtKB-KW"/>
</dbReference>
<evidence type="ECO:0000259" key="16">
    <source>
        <dbReference type="Pfam" id="PF00326"/>
    </source>
</evidence>
<evidence type="ECO:0000256" key="2">
    <source>
        <dbReference type="ARBA" id="ARBA00004613"/>
    </source>
</evidence>
<keyword evidence="12" id="KW-0325">Glycoprotein</keyword>
<dbReference type="Pfam" id="PF00326">
    <property type="entry name" value="Peptidase_S9"/>
    <property type="match status" value="1"/>
</dbReference>
<dbReference type="EC" id="3.4.14.5" evidence="4"/>
<accession>A0A8H3FYY0</accession>
<comment type="catalytic activity">
    <reaction evidence="1">
        <text>Release of an N-terminal dipeptide, Xaa-Yaa-|-Zaa-, from a polypeptide, preferentially when Yaa is Pro, provided Zaa is neither Pro nor hydroxyproline.</text>
        <dbReference type="EC" id="3.4.14.5"/>
    </reaction>
</comment>
<dbReference type="InterPro" id="IPR002469">
    <property type="entry name" value="Peptidase_S9B_N"/>
</dbReference>
<evidence type="ECO:0000256" key="12">
    <source>
        <dbReference type="ARBA" id="ARBA00023180"/>
    </source>
</evidence>
<evidence type="ECO:0000313" key="18">
    <source>
        <dbReference type="EMBL" id="CAF9930178.1"/>
    </source>
</evidence>